<protein>
    <submittedName>
        <fullName evidence="2">Serine phosphatase with GAF(S) sensor(S)</fullName>
    </submittedName>
</protein>
<accession>I4EQ48</accession>
<dbReference type="InterPro" id="IPR003018">
    <property type="entry name" value="GAF"/>
</dbReference>
<dbReference type="HOGENOM" id="CLU_737331_0_0_11"/>
<dbReference type="SUPFAM" id="SSF55781">
    <property type="entry name" value="GAF domain-like"/>
    <property type="match status" value="2"/>
</dbReference>
<dbReference type="Proteomes" id="UP000006461">
    <property type="component" value="Chromosome"/>
</dbReference>
<dbReference type="OrthoDB" id="9151676at2"/>
<dbReference type="AlphaFoldDB" id="I4EQ48"/>
<evidence type="ECO:0000313" key="2">
    <source>
        <dbReference type="EMBL" id="CCH85511.1"/>
    </source>
</evidence>
<evidence type="ECO:0000259" key="1">
    <source>
        <dbReference type="SMART" id="SM00065"/>
    </source>
</evidence>
<dbReference type="PANTHER" id="PTHR43102:SF2">
    <property type="entry name" value="GAF DOMAIN-CONTAINING PROTEIN"/>
    <property type="match status" value="1"/>
</dbReference>
<dbReference type="InterPro" id="IPR029016">
    <property type="entry name" value="GAF-like_dom_sf"/>
</dbReference>
<organism evidence="2 3">
    <name type="scientific">Modestobacter italicus (strain DSM 44449 / CECT 9708 / BC 501)</name>
    <dbReference type="NCBI Taxonomy" id="2732864"/>
    <lineage>
        <taxon>Bacteria</taxon>
        <taxon>Bacillati</taxon>
        <taxon>Actinomycetota</taxon>
        <taxon>Actinomycetes</taxon>
        <taxon>Geodermatophilales</taxon>
        <taxon>Geodermatophilaceae</taxon>
        <taxon>Modestobacter</taxon>
    </lineage>
</organism>
<feature type="domain" description="GAF" evidence="1">
    <location>
        <begin position="17"/>
        <end position="163"/>
    </location>
</feature>
<name>I4EQ48_MODI5</name>
<dbReference type="STRING" id="477641.MODMU_0039"/>
<keyword evidence="3" id="KW-1185">Reference proteome</keyword>
<reference evidence="2 3" key="1">
    <citation type="journal article" date="2012" name="J. Bacteriol.">
        <title>Genome Sequence of Radiation-Resistant Modestobacter marinus Strain BC501, a Representative Actinobacterium That Thrives on Calcareous Stone Surfaces.</title>
        <authorList>
            <person name="Normand P."/>
            <person name="Gury J."/>
            <person name="Pujic P."/>
            <person name="Chouaia B."/>
            <person name="Crotti E."/>
            <person name="Brusetti L."/>
            <person name="Daffonchio D."/>
            <person name="Vacherie B."/>
            <person name="Barbe V."/>
            <person name="Medigue C."/>
            <person name="Calteau A."/>
            <person name="Ghodhbane-Gtari F."/>
            <person name="Essoussi I."/>
            <person name="Nouioui I."/>
            <person name="Abbassi-Ghozzi I."/>
            <person name="Gtari M."/>
        </authorList>
    </citation>
    <scope>NUCLEOTIDE SEQUENCE [LARGE SCALE GENOMIC DNA]</scope>
    <source>
        <strain evidence="3">BC 501</strain>
    </source>
</reference>
<dbReference type="KEGG" id="mmar:MODMU_0039"/>
<proteinExistence type="predicted"/>
<dbReference type="PANTHER" id="PTHR43102">
    <property type="entry name" value="SLR1143 PROTEIN"/>
    <property type="match status" value="1"/>
</dbReference>
<dbReference type="Pfam" id="PF01590">
    <property type="entry name" value="GAF"/>
    <property type="match status" value="1"/>
</dbReference>
<dbReference type="eggNOG" id="COG2203">
    <property type="taxonomic scope" value="Bacteria"/>
</dbReference>
<gene>
    <name evidence="2" type="ordered locus">MODMU_0039</name>
</gene>
<sequence>MESTGHELPTWAPLPARADEGFDELAARVCAELRVPRALVVLASKSGQVFPGAHGLPEPWETRRSMPLSYSMNLRVVATGRPLVLRDAREDQELRESPGVLDMQIVAYAAMPLADVHGRPIGVLSVSDDRPRDWSPRELAALHALAAEASRRLQFQALELAEREAVATAARAAVAAAKAADSARAAYVEAEAAADRARVVARLSQDLQPAETLLDVLRSVDRFVRSPLGATVTLLGLAETGSADLRVWAAVAGSSPTTRVATGLHLPDPHPLATAVRERRPVPVGSRAAGEAEFPALARFPVGAETALAVPVVLGQHTAAAGLLVGWGNTRELDPPLSDVVADLARHVGYALDRVLLRAQRLRLAATSPPVPISA</sequence>
<dbReference type="Gene3D" id="3.30.450.40">
    <property type="match status" value="2"/>
</dbReference>
<evidence type="ECO:0000313" key="3">
    <source>
        <dbReference type="Proteomes" id="UP000006461"/>
    </source>
</evidence>
<dbReference type="EMBL" id="FO203431">
    <property type="protein sequence ID" value="CCH85511.1"/>
    <property type="molecule type" value="Genomic_DNA"/>
</dbReference>
<dbReference type="SMART" id="SM00065">
    <property type="entry name" value="GAF"/>
    <property type="match status" value="1"/>
</dbReference>